<feature type="non-terminal residue" evidence="1">
    <location>
        <position position="1"/>
    </location>
</feature>
<reference evidence="1 2" key="1">
    <citation type="submission" date="2021-04" db="EMBL/GenBank/DDBJ databases">
        <title>Whole genome sequence analysis of a thiophenic sulfur metabolizing bacteria.</title>
        <authorList>
            <person name="Akhtar N."/>
            <person name="Akram J."/>
            <person name="Aslam A."/>
        </authorList>
    </citation>
    <scope>NUCLEOTIDE SEQUENCE [LARGE SCALE GENOMIC DNA]</scope>
    <source>
        <strain evidence="1 2">3OW</strain>
    </source>
</reference>
<proteinExistence type="predicted"/>
<sequence length="85" mass="9676">RYPHAEYPYQELRDANAARDRTQREYGLADTGVLADNRFFDVHVRYAKAAPGDICVEIEAVNHGPSPAPLDLLPPLWLRNTWAWG</sequence>
<protein>
    <submittedName>
        <fullName evidence="1">Glucosidase</fullName>
    </submittedName>
</protein>
<dbReference type="EMBL" id="JAGXOE010000788">
    <property type="protein sequence ID" value="MBS4105024.1"/>
    <property type="molecule type" value="Genomic_DNA"/>
</dbReference>
<organism evidence="1 2">
    <name type="scientific">Tsukamurella paurometabola</name>
    <name type="common">Corynebacterium paurometabolum</name>
    <dbReference type="NCBI Taxonomy" id="2061"/>
    <lineage>
        <taxon>Bacteria</taxon>
        <taxon>Bacillati</taxon>
        <taxon>Actinomycetota</taxon>
        <taxon>Actinomycetes</taxon>
        <taxon>Mycobacteriales</taxon>
        <taxon>Tsukamurellaceae</taxon>
        <taxon>Tsukamurella</taxon>
    </lineage>
</organism>
<comment type="caution">
    <text evidence="1">The sequence shown here is derived from an EMBL/GenBank/DDBJ whole genome shotgun (WGS) entry which is preliminary data.</text>
</comment>
<dbReference type="Proteomes" id="UP000676853">
    <property type="component" value="Unassembled WGS sequence"/>
</dbReference>
<feature type="non-terminal residue" evidence="1">
    <location>
        <position position="85"/>
    </location>
</feature>
<evidence type="ECO:0000313" key="2">
    <source>
        <dbReference type="Proteomes" id="UP000676853"/>
    </source>
</evidence>
<gene>
    <name evidence="1" type="ORF">KFZ73_27790</name>
</gene>
<accession>A0ABS5NL66</accession>
<keyword evidence="2" id="KW-1185">Reference proteome</keyword>
<name>A0ABS5NL66_TSUPA</name>
<evidence type="ECO:0000313" key="1">
    <source>
        <dbReference type="EMBL" id="MBS4105024.1"/>
    </source>
</evidence>